<accession>A0A427AI70</accession>
<evidence type="ECO:0000313" key="3">
    <source>
        <dbReference type="Proteomes" id="UP000287651"/>
    </source>
</evidence>
<comment type="caution">
    <text evidence="2">The sequence shown here is derived from an EMBL/GenBank/DDBJ whole genome shotgun (WGS) entry which is preliminary data.</text>
</comment>
<organism evidence="2 3">
    <name type="scientific">Ensete ventricosum</name>
    <name type="common">Abyssinian banana</name>
    <name type="synonym">Musa ensete</name>
    <dbReference type="NCBI Taxonomy" id="4639"/>
    <lineage>
        <taxon>Eukaryota</taxon>
        <taxon>Viridiplantae</taxon>
        <taxon>Streptophyta</taxon>
        <taxon>Embryophyta</taxon>
        <taxon>Tracheophyta</taxon>
        <taxon>Spermatophyta</taxon>
        <taxon>Magnoliopsida</taxon>
        <taxon>Liliopsida</taxon>
        <taxon>Zingiberales</taxon>
        <taxon>Musaceae</taxon>
        <taxon>Ensete</taxon>
    </lineage>
</organism>
<proteinExistence type="predicted"/>
<dbReference type="EMBL" id="AMZH03002356">
    <property type="protein sequence ID" value="RRT75861.1"/>
    <property type="molecule type" value="Genomic_DNA"/>
</dbReference>
<evidence type="ECO:0000256" key="1">
    <source>
        <dbReference type="SAM" id="MobiDB-lite"/>
    </source>
</evidence>
<feature type="region of interest" description="Disordered" evidence="1">
    <location>
        <begin position="105"/>
        <end position="157"/>
    </location>
</feature>
<dbReference type="AlphaFoldDB" id="A0A427AI70"/>
<dbReference type="Proteomes" id="UP000287651">
    <property type="component" value="Unassembled WGS sequence"/>
</dbReference>
<protein>
    <submittedName>
        <fullName evidence="2">Uncharacterized protein</fullName>
    </submittedName>
</protein>
<gene>
    <name evidence="2" type="ORF">B296_00005083</name>
</gene>
<feature type="compositionally biased region" description="Basic residues" evidence="1">
    <location>
        <begin position="141"/>
        <end position="153"/>
    </location>
</feature>
<reference evidence="2 3" key="1">
    <citation type="journal article" date="2014" name="Agronomy (Basel)">
        <title>A Draft Genome Sequence for Ensete ventricosum, the Drought-Tolerant Tree Against Hunger.</title>
        <authorList>
            <person name="Harrison J."/>
            <person name="Moore K.A."/>
            <person name="Paszkiewicz K."/>
            <person name="Jones T."/>
            <person name="Grant M."/>
            <person name="Ambacheew D."/>
            <person name="Muzemil S."/>
            <person name="Studholme D.J."/>
        </authorList>
    </citation>
    <scope>NUCLEOTIDE SEQUENCE [LARGE SCALE GENOMIC DNA]</scope>
</reference>
<sequence>MRTFFLISDSSADDDSKLSLSRLFFPEPSTMSTPWKLLPRCALFFSLFLRLCVADVGTAAYYGPPYTRECPRSWPQRVNLLYLTPPSAPPSHGLLWRRHEPVSCKQPLRGGGRGGMGQRRSLREGVRGPMSQLAHSEGLRQRQHSPGRGRRSGQHAELDAVHQRHDVGPVKSSVSEDCELDSFHHQHRVRAYRVVILESGPLVAFVESMDKKKVAVPLVCHGHSRPVVDLFYSPVTPDGFFLISASKGERFF</sequence>
<name>A0A427AI70_ENSVE</name>
<evidence type="ECO:0000313" key="2">
    <source>
        <dbReference type="EMBL" id="RRT75861.1"/>
    </source>
</evidence>